<dbReference type="InterPro" id="IPR027417">
    <property type="entry name" value="P-loop_NTPase"/>
</dbReference>
<keyword evidence="3" id="KW-0418">Kinase</keyword>
<dbReference type="InterPro" id="IPR059117">
    <property type="entry name" value="APS_kinase_dom"/>
</dbReference>
<evidence type="ECO:0000259" key="2">
    <source>
        <dbReference type="Pfam" id="PF01583"/>
    </source>
</evidence>
<evidence type="ECO:0000256" key="1">
    <source>
        <dbReference type="ARBA" id="ARBA00022679"/>
    </source>
</evidence>
<sequence length="251" mass="28276">MIIQIIGLPGSGKTFLAESLSQRINAIHLNADAVRADLNKDLGFGPEARIEQARRMGALARLINSQGWNVVVDFICPTDETRKAFGKADYLVVMDRIPVRDFADTTKMWQDPKEFNVKFNDDLELEDKILYVIKDAGLHDWSAPTTLMLGRYQPWHEGHHALYEEAGKRTDQVMLGVRNTYNTSPKDPLKFDEVKSYIAQDSFMNGAMVVKMPNITNIVYGRDVGYKIEQVSLGADIEAISATQKRKELGI</sequence>
<dbReference type="Gene3D" id="3.40.50.620">
    <property type="entry name" value="HUPs"/>
    <property type="match status" value="1"/>
</dbReference>
<dbReference type="SUPFAM" id="SSF52540">
    <property type="entry name" value="P-loop containing nucleoside triphosphate hydrolases"/>
    <property type="match status" value="1"/>
</dbReference>
<dbReference type="InterPro" id="IPR014729">
    <property type="entry name" value="Rossmann-like_a/b/a_fold"/>
</dbReference>
<proteinExistence type="predicted"/>
<dbReference type="Pfam" id="PF01583">
    <property type="entry name" value="APS_kinase"/>
    <property type="match status" value="1"/>
</dbReference>
<reference evidence="3" key="1">
    <citation type="submission" date="2020-05" db="EMBL/GenBank/DDBJ databases">
        <authorList>
            <person name="Chiriac C."/>
            <person name="Salcher M."/>
            <person name="Ghai R."/>
            <person name="Kavagutti S V."/>
        </authorList>
    </citation>
    <scope>NUCLEOTIDE SEQUENCE</scope>
</reference>
<evidence type="ECO:0000313" key="3">
    <source>
        <dbReference type="EMBL" id="CAB5218131.1"/>
    </source>
</evidence>
<organism evidence="3">
    <name type="scientific">uncultured Caudovirales phage</name>
    <dbReference type="NCBI Taxonomy" id="2100421"/>
    <lineage>
        <taxon>Viruses</taxon>
        <taxon>Duplodnaviria</taxon>
        <taxon>Heunggongvirae</taxon>
        <taxon>Uroviricota</taxon>
        <taxon>Caudoviricetes</taxon>
        <taxon>Peduoviridae</taxon>
        <taxon>Maltschvirus</taxon>
        <taxon>Maltschvirus maltsch</taxon>
    </lineage>
</organism>
<dbReference type="EMBL" id="LR798257">
    <property type="protein sequence ID" value="CAB5218131.1"/>
    <property type="molecule type" value="Genomic_DNA"/>
</dbReference>
<dbReference type="SUPFAM" id="SSF52374">
    <property type="entry name" value="Nucleotidylyl transferase"/>
    <property type="match status" value="1"/>
</dbReference>
<gene>
    <name evidence="3" type="ORF">UFOVP204_13</name>
</gene>
<keyword evidence="1" id="KW-0808">Transferase</keyword>
<feature type="domain" description="APS kinase" evidence="2">
    <location>
        <begin position="2"/>
        <end position="84"/>
    </location>
</feature>
<dbReference type="Gene3D" id="3.40.50.300">
    <property type="entry name" value="P-loop containing nucleotide triphosphate hydrolases"/>
    <property type="match status" value="1"/>
</dbReference>
<protein>
    <submittedName>
        <fullName evidence="3">Adenylylsulphate kinase</fullName>
    </submittedName>
</protein>
<accession>A0A6J7WJH3</accession>
<dbReference type="GO" id="GO:0016301">
    <property type="term" value="F:kinase activity"/>
    <property type="evidence" value="ECO:0007669"/>
    <property type="project" value="UniProtKB-KW"/>
</dbReference>
<name>A0A6J7WJH3_9CAUD</name>